<keyword evidence="3" id="KW-1185">Reference proteome</keyword>
<dbReference type="EMBL" id="LUCH01000386">
    <property type="protein sequence ID" value="KAF5405283.1"/>
    <property type="molecule type" value="Genomic_DNA"/>
</dbReference>
<sequence>MKHRNEKQQHFRFKFSKSLFRRPLESASFLALLKQQEKNWRGTLLAVITIAVISGFIILAALYMTSWEQKIEYSRFTTGEIVWISERTRNPDYLWHDDTFIYAHPNGSWQSVDFSKSDLHTFADSTRVTQTLSLNTQDLKSVSGIWPNSKRTAWLIRHDGKNVSFFN</sequence>
<reference evidence="2" key="1">
    <citation type="submission" date="2019-05" db="EMBL/GenBank/DDBJ databases">
        <title>Annotation for the trematode Paragonimus heterotremus.</title>
        <authorList>
            <person name="Choi Y.-J."/>
        </authorList>
    </citation>
    <scope>NUCLEOTIDE SEQUENCE</scope>
    <source>
        <strain evidence="2">LC</strain>
    </source>
</reference>
<gene>
    <name evidence="2" type="ORF">PHET_01154</name>
</gene>
<evidence type="ECO:0000313" key="3">
    <source>
        <dbReference type="Proteomes" id="UP000748531"/>
    </source>
</evidence>
<feature type="transmembrane region" description="Helical" evidence="1">
    <location>
        <begin position="44"/>
        <end position="64"/>
    </location>
</feature>
<dbReference type="OrthoDB" id="10368835at2759"/>
<accession>A0A8J4TEA6</accession>
<proteinExistence type="predicted"/>
<dbReference type="Proteomes" id="UP000748531">
    <property type="component" value="Unassembled WGS sequence"/>
</dbReference>
<organism evidence="2 3">
    <name type="scientific">Paragonimus heterotremus</name>
    <dbReference type="NCBI Taxonomy" id="100268"/>
    <lineage>
        <taxon>Eukaryota</taxon>
        <taxon>Metazoa</taxon>
        <taxon>Spiralia</taxon>
        <taxon>Lophotrochozoa</taxon>
        <taxon>Platyhelminthes</taxon>
        <taxon>Trematoda</taxon>
        <taxon>Digenea</taxon>
        <taxon>Plagiorchiida</taxon>
        <taxon>Troglotremata</taxon>
        <taxon>Troglotrematidae</taxon>
        <taxon>Paragonimus</taxon>
    </lineage>
</organism>
<evidence type="ECO:0000313" key="2">
    <source>
        <dbReference type="EMBL" id="KAF5405283.1"/>
    </source>
</evidence>
<name>A0A8J4TEA6_9TREM</name>
<keyword evidence="1" id="KW-0472">Membrane</keyword>
<keyword evidence="1" id="KW-1133">Transmembrane helix</keyword>
<evidence type="ECO:0008006" key="4">
    <source>
        <dbReference type="Google" id="ProtNLM"/>
    </source>
</evidence>
<dbReference type="AlphaFoldDB" id="A0A8J4TEA6"/>
<protein>
    <recommendedName>
        <fullName evidence="4">Dipeptidylpeptidase IV N-terminal domain-containing protein</fullName>
    </recommendedName>
</protein>
<comment type="caution">
    <text evidence="2">The sequence shown here is derived from an EMBL/GenBank/DDBJ whole genome shotgun (WGS) entry which is preliminary data.</text>
</comment>
<keyword evidence="1" id="KW-0812">Transmembrane</keyword>
<evidence type="ECO:0000256" key="1">
    <source>
        <dbReference type="SAM" id="Phobius"/>
    </source>
</evidence>